<evidence type="ECO:0000256" key="3">
    <source>
        <dbReference type="ARBA" id="ARBA00023315"/>
    </source>
</evidence>
<dbReference type="InterPro" id="IPR020841">
    <property type="entry name" value="PKS_Beta-ketoAc_synthase_dom"/>
</dbReference>
<keyword evidence="3 6" id="KW-0012">Acyltransferase</keyword>
<dbReference type="InterPro" id="IPR000794">
    <property type="entry name" value="Beta-ketoacyl_synthase"/>
</dbReference>
<dbReference type="Pfam" id="PF00109">
    <property type="entry name" value="ketoacyl-synt"/>
    <property type="match status" value="1"/>
</dbReference>
<evidence type="ECO:0000313" key="6">
    <source>
        <dbReference type="EMBL" id="MDT0454567.1"/>
    </source>
</evidence>
<evidence type="ECO:0000256" key="2">
    <source>
        <dbReference type="ARBA" id="ARBA00022679"/>
    </source>
</evidence>
<dbReference type="GO" id="GO:0016746">
    <property type="term" value="F:acyltransferase activity"/>
    <property type="evidence" value="ECO:0007669"/>
    <property type="project" value="UniProtKB-KW"/>
</dbReference>
<evidence type="ECO:0000256" key="1">
    <source>
        <dbReference type="ARBA" id="ARBA00008467"/>
    </source>
</evidence>
<dbReference type="InterPro" id="IPR018201">
    <property type="entry name" value="Ketoacyl_synth_AS"/>
</dbReference>
<dbReference type="PANTHER" id="PTHR11712">
    <property type="entry name" value="POLYKETIDE SYNTHASE-RELATED"/>
    <property type="match status" value="1"/>
</dbReference>
<dbReference type="PROSITE" id="PS00606">
    <property type="entry name" value="KS3_1"/>
    <property type="match status" value="1"/>
</dbReference>
<dbReference type="Proteomes" id="UP001180551">
    <property type="component" value="Unassembled WGS sequence"/>
</dbReference>
<dbReference type="EC" id="2.3.1.-" evidence="6"/>
<sequence>MPGQCREAAVTGLGVITPAGIGVRATWDGLLTGRSTAARDPELAGLPVDISCRVPDFDAAALVGRKTAWRLDRFVAMAVLAARHAVADAGLGSPADRDPARIGVVMGTGTGSMERYVGEFAKLAAGRPLDISPLAITRSVPNMAAAEIALDLAVTGPNFAVSTACASGSSALGIARDLLRAGTCDIVLAGGAESARHAIPAACFHRMGALSRRSEDPAGACRPFDARRDGFVLSEGAAVLVLERPAHAQARGARPRAHLAGYGASCDAYHYAAPDPDGRGAAAALTAALADAGAAPGDIDHVNAHGTGTRRNDLAEAEALRSVFPEPPAVTSLKGALGHAIGAAGAIEAAVTVLSLQRDTIPPTANHEDTDLAIDLDIVAKVPRTTAQSAAVSLSMGFGGQNAALVFRSA</sequence>
<protein>
    <submittedName>
        <fullName evidence="6">Beta-ketoacyl-[acyl-carrier-protein] synthase family protein</fullName>
        <ecNumber evidence="6">2.3.1.-</ecNumber>
    </submittedName>
</protein>
<evidence type="ECO:0000313" key="7">
    <source>
        <dbReference type="Proteomes" id="UP001180551"/>
    </source>
</evidence>
<comment type="caution">
    <text evidence="6">The sequence shown here is derived from an EMBL/GenBank/DDBJ whole genome shotgun (WGS) entry which is preliminary data.</text>
</comment>
<dbReference type="CDD" id="cd00834">
    <property type="entry name" value="KAS_I_II"/>
    <property type="match status" value="1"/>
</dbReference>
<comment type="similarity">
    <text evidence="1 4">Belongs to the thiolase-like superfamily. Beta-ketoacyl-ACP synthases family.</text>
</comment>
<dbReference type="InterPro" id="IPR014030">
    <property type="entry name" value="Ketoacyl_synth_N"/>
</dbReference>
<dbReference type="InterPro" id="IPR016039">
    <property type="entry name" value="Thiolase-like"/>
</dbReference>
<dbReference type="RefSeq" id="WP_311622004.1">
    <property type="nucleotide sequence ID" value="NZ_JAVRFE010000002.1"/>
</dbReference>
<reference evidence="6" key="1">
    <citation type="submission" date="2024-05" db="EMBL/GenBank/DDBJ databases">
        <title>30 novel species of actinomycetes from the DSMZ collection.</title>
        <authorList>
            <person name="Nouioui I."/>
        </authorList>
    </citation>
    <scope>NUCLEOTIDE SEQUENCE</scope>
    <source>
        <strain evidence="6">DSM 41527</strain>
    </source>
</reference>
<dbReference type="PROSITE" id="PS52004">
    <property type="entry name" value="KS3_2"/>
    <property type="match status" value="1"/>
</dbReference>
<evidence type="ECO:0000256" key="4">
    <source>
        <dbReference type="RuleBase" id="RU003694"/>
    </source>
</evidence>
<keyword evidence="7" id="KW-1185">Reference proteome</keyword>
<dbReference type="NCBIfam" id="NF005589">
    <property type="entry name" value="PRK07314.1"/>
    <property type="match status" value="1"/>
</dbReference>
<gene>
    <name evidence="6" type="ORF">RM550_02290</name>
</gene>
<dbReference type="Pfam" id="PF02801">
    <property type="entry name" value="Ketoacyl-synt_C"/>
    <property type="match status" value="1"/>
</dbReference>
<evidence type="ECO:0000259" key="5">
    <source>
        <dbReference type="PROSITE" id="PS52004"/>
    </source>
</evidence>
<dbReference type="EMBL" id="JAVRFE010000002">
    <property type="protein sequence ID" value="MDT0454567.1"/>
    <property type="molecule type" value="Genomic_DNA"/>
</dbReference>
<feature type="domain" description="Ketosynthase family 3 (KS3)" evidence="5">
    <location>
        <begin position="5"/>
        <end position="409"/>
    </location>
</feature>
<proteinExistence type="inferred from homology"/>
<organism evidence="6 7">
    <name type="scientific">Streptomyces mooreae</name>
    <dbReference type="NCBI Taxonomy" id="3075523"/>
    <lineage>
        <taxon>Bacteria</taxon>
        <taxon>Bacillati</taxon>
        <taxon>Actinomycetota</taxon>
        <taxon>Actinomycetes</taxon>
        <taxon>Kitasatosporales</taxon>
        <taxon>Streptomycetaceae</taxon>
        <taxon>Streptomyces</taxon>
    </lineage>
</organism>
<keyword evidence="2 4" id="KW-0808">Transferase</keyword>
<dbReference type="SUPFAM" id="SSF53901">
    <property type="entry name" value="Thiolase-like"/>
    <property type="match status" value="2"/>
</dbReference>
<dbReference type="InterPro" id="IPR014031">
    <property type="entry name" value="Ketoacyl_synth_C"/>
</dbReference>
<dbReference type="SMART" id="SM00825">
    <property type="entry name" value="PKS_KS"/>
    <property type="match status" value="1"/>
</dbReference>
<accession>A0ABU2T0D5</accession>
<dbReference type="PANTHER" id="PTHR11712:SF347">
    <property type="entry name" value="BETA KETOACYL-ACYL CARRIER PROTEIN SYNTHASE"/>
    <property type="match status" value="1"/>
</dbReference>
<name>A0ABU2T0D5_9ACTN</name>
<dbReference type="Gene3D" id="3.40.47.10">
    <property type="match status" value="2"/>
</dbReference>